<name>A0A2G8SSZ3_9APHY</name>
<protein>
    <submittedName>
        <fullName evidence="1">Uncharacterized protein</fullName>
    </submittedName>
</protein>
<keyword evidence="2" id="KW-1185">Reference proteome</keyword>
<dbReference type="AlphaFoldDB" id="A0A2G8SSZ3"/>
<dbReference type="Proteomes" id="UP000230002">
    <property type="component" value="Unassembled WGS sequence"/>
</dbReference>
<gene>
    <name evidence="1" type="ORF">GSI_00587</name>
</gene>
<evidence type="ECO:0000313" key="1">
    <source>
        <dbReference type="EMBL" id="PIL36897.1"/>
    </source>
</evidence>
<dbReference type="EMBL" id="AYKW01000001">
    <property type="protein sequence ID" value="PIL36897.1"/>
    <property type="molecule type" value="Genomic_DNA"/>
</dbReference>
<sequence>MSRIPHHPAWLTSFDQLRVQLLGDTGLPDVTSVSIDAIPTSADWGSGPLANTLCFEGRPVCISIVGVLRSSDMIRRNSGSTAFRLTADLVRDCDREGFWAMSGRYNPGIPTNIDVLHADRGVSSLFQVPRFLDGTFERIPENMPRRLWHDPAPCAPNSTGDITLSYDAPRQGDVVLIECVYRRAPRRRRRLWRGYFFFRRVTLVCRSPANAAN</sequence>
<evidence type="ECO:0000313" key="2">
    <source>
        <dbReference type="Proteomes" id="UP000230002"/>
    </source>
</evidence>
<organism evidence="1 2">
    <name type="scientific">Ganoderma sinense ZZ0214-1</name>
    <dbReference type="NCBI Taxonomy" id="1077348"/>
    <lineage>
        <taxon>Eukaryota</taxon>
        <taxon>Fungi</taxon>
        <taxon>Dikarya</taxon>
        <taxon>Basidiomycota</taxon>
        <taxon>Agaricomycotina</taxon>
        <taxon>Agaricomycetes</taxon>
        <taxon>Polyporales</taxon>
        <taxon>Polyporaceae</taxon>
        <taxon>Ganoderma</taxon>
    </lineage>
</organism>
<reference evidence="1 2" key="1">
    <citation type="journal article" date="2015" name="Sci. Rep.">
        <title>Chromosome-level genome map provides insights into diverse defense mechanisms in the medicinal fungus Ganoderma sinense.</title>
        <authorList>
            <person name="Zhu Y."/>
            <person name="Xu J."/>
            <person name="Sun C."/>
            <person name="Zhou S."/>
            <person name="Xu H."/>
            <person name="Nelson D.R."/>
            <person name="Qian J."/>
            <person name="Song J."/>
            <person name="Luo H."/>
            <person name="Xiang L."/>
            <person name="Li Y."/>
            <person name="Xu Z."/>
            <person name="Ji A."/>
            <person name="Wang L."/>
            <person name="Lu S."/>
            <person name="Hayward A."/>
            <person name="Sun W."/>
            <person name="Li X."/>
            <person name="Schwartz D.C."/>
            <person name="Wang Y."/>
            <person name="Chen S."/>
        </authorList>
    </citation>
    <scope>NUCLEOTIDE SEQUENCE [LARGE SCALE GENOMIC DNA]</scope>
    <source>
        <strain evidence="1 2">ZZ0214-1</strain>
    </source>
</reference>
<comment type="caution">
    <text evidence="1">The sequence shown here is derived from an EMBL/GenBank/DDBJ whole genome shotgun (WGS) entry which is preliminary data.</text>
</comment>
<proteinExistence type="predicted"/>
<accession>A0A2G8SSZ3</accession>